<sequence length="95" mass="10367">MKGGQVGLSISKRAGLTLFIIFIGSIVGGAIGELIGAFVPESPVKSFFLNYVSLGFSPITINLHIIQFTLGLTFRFNIVSIFGILLLGYLLRWLY</sequence>
<reference evidence="2" key="1">
    <citation type="journal article" date="2020" name="mSystems">
        <title>Genome- and Community-Level Interaction Insights into Carbon Utilization and Element Cycling Functions of Hydrothermarchaeota in Hydrothermal Sediment.</title>
        <authorList>
            <person name="Zhou Z."/>
            <person name="Liu Y."/>
            <person name="Xu W."/>
            <person name="Pan J."/>
            <person name="Luo Z.H."/>
            <person name="Li M."/>
        </authorList>
    </citation>
    <scope>NUCLEOTIDE SEQUENCE [LARGE SCALE GENOMIC DNA]</scope>
    <source>
        <strain evidence="2">HyVt-102</strain>
    </source>
</reference>
<feature type="transmembrane region" description="Helical" evidence="1">
    <location>
        <begin position="47"/>
        <end position="66"/>
    </location>
</feature>
<accession>A0A7C0VD16</accession>
<organism evidence="2">
    <name type="scientific">candidate division WOR-3 bacterium</name>
    <dbReference type="NCBI Taxonomy" id="2052148"/>
    <lineage>
        <taxon>Bacteria</taxon>
        <taxon>Bacteria division WOR-3</taxon>
    </lineage>
</organism>
<dbReference type="AlphaFoldDB" id="A0A7C0VD16"/>
<name>A0A7C0VD16_UNCW3</name>
<dbReference type="Pfam" id="PF14209">
    <property type="entry name" value="DUF4321"/>
    <property type="match status" value="1"/>
</dbReference>
<keyword evidence="1" id="KW-0812">Transmembrane</keyword>
<keyword evidence="1" id="KW-1133">Transmembrane helix</keyword>
<keyword evidence="1" id="KW-0472">Membrane</keyword>
<feature type="transmembrane region" description="Helical" evidence="1">
    <location>
        <begin position="72"/>
        <end position="91"/>
    </location>
</feature>
<feature type="transmembrane region" description="Helical" evidence="1">
    <location>
        <begin position="16"/>
        <end position="35"/>
    </location>
</feature>
<dbReference type="InterPro" id="IPR025470">
    <property type="entry name" value="DUF4321"/>
</dbReference>
<evidence type="ECO:0000256" key="1">
    <source>
        <dbReference type="SAM" id="Phobius"/>
    </source>
</evidence>
<protein>
    <submittedName>
        <fullName evidence="2">DUF4321 domain-containing protein</fullName>
    </submittedName>
</protein>
<evidence type="ECO:0000313" key="2">
    <source>
        <dbReference type="EMBL" id="HDI83475.1"/>
    </source>
</evidence>
<gene>
    <name evidence="2" type="ORF">ENF18_06770</name>
</gene>
<dbReference type="Proteomes" id="UP000885847">
    <property type="component" value="Unassembled WGS sequence"/>
</dbReference>
<proteinExistence type="predicted"/>
<comment type="caution">
    <text evidence="2">The sequence shown here is derived from an EMBL/GenBank/DDBJ whole genome shotgun (WGS) entry which is preliminary data.</text>
</comment>
<dbReference type="EMBL" id="DQWE01000321">
    <property type="protein sequence ID" value="HDI83475.1"/>
    <property type="molecule type" value="Genomic_DNA"/>
</dbReference>